<feature type="compositionally biased region" description="Polar residues" evidence="2">
    <location>
        <begin position="161"/>
        <end position="187"/>
    </location>
</feature>
<evidence type="ECO:0000256" key="2">
    <source>
        <dbReference type="SAM" id="MobiDB-lite"/>
    </source>
</evidence>
<dbReference type="InterPro" id="IPR044926">
    <property type="entry name" value="RGS_subdomain_2"/>
</dbReference>
<dbReference type="InterPro" id="IPR047016">
    <property type="entry name" value="RGS6/7/9/11"/>
</dbReference>
<dbReference type="GO" id="GO:0005096">
    <property type="term" value="F:GTPase activator activity"/>
    <property type="evidence" value="ECO:0007669"/>
    <property type="project" value="TreeGrafter"/>
</dbReference>
<reference evidence="5" key="2">
    <citation type="submission" date="2023-11" db="UniProtKB">
        <authorList>
            <consortium name="WormBaseParasite"/>
        </authorList>
    </citation>
    <scope>IDENTIFICATION</scope>
</reference>
<dbReference type="PANTHER" id="PTHR45746:SF6">
    <property type="entry name" value="LP21163P"/>
    <property type="match status" value="1"/>
</dbReference>
<organism evidence="4 5">
    <name type="scientific">Schistosoma rodhaini</name>
    <dbReference type="NCBI Taxonomy" id="6188"/>
    <lineage>
        <taxon>Eukaryota</taxon>
        <taxon>Metazoa</taxon>
        <taxon>Spiralia</taxon>
        <taxon>Lophotrochozoa</taxon>
        <taxon>Platyhelminthes</taxon>
        <taxon>Trematoda</taxon>
        <taxon>Digenea</taxon>
        <taxon>Strigeidida</taxon>
        <taxon>Schistosomatoidea</taxon>
        <taxon>Schistosomatidae</taxon>
        <taxon>Schistosoma</taxon>
    </lineage>
</organism>
<feature type="region of interest" description="Disordered" evidence="2">
    <location>
        <begin position="154"/>
        <end position="187"/>
    </location>
</feature>
<feature type="domain" description="RGS" evidence="3">
    <location>
        <begin position="402"/>
        <end position="517"/>
    </location>
</feature>
<dbReference type="Proteomes" id="UP000050792">
    <property type="component" value="Unassembled WGS sequence"/>
</dbReference>
<dbReference type="Pfam" id="PF00615">
    <property type="entry name" value="RGS"/>
    <property type="match status" value="1"/>
</dbReference>
<reference evidence="4" key="1">
    <citation type="submission" date="2022-06" db="EMBL/GenBank/DDBJ databases">
        <authorList>
            <person name="Berger JAMES D."/>
            <person name="Berger JAMES D."/>
        </authorList>
    </citation>
    <scope>NUCLEOTIDE SEQUENCE [LARGE SCALE GENOMIC DNA]</scope>
</reference>
<dbReference type="InterPro" id="IPR036305">
    <property type="entry name" value="RGS_sf"/>
</dbReference>
<proteinExistence type="predicted"/>
<dbReference type="InterPro" id="IPR016137">
    <property type="entry name" value="RGS"/>
</dbReference>
<evidence type="ECO:0000313" key="5">
    <source>
        <dbReference type="WBParaSite" id="SRDH1_51890.1"/>
    </source>
</evidence>
<keyword evidence="1" id="KW-0734">Signal transduction inhibitor</keyword>
<feature type="region of interest" description="Disordered" evidence="2">
    <location>
        <begin position="208"/>
        <end position="245"/>
    </location>
</feature>
<evidence type="ECO:0000313" key="4">
    <source>
        <dbReference type="Proteomes" id="UP000050792"/>
    </source>
</evidence>
<dbReference type="GO" id="GO:0009968">
    <property type="term" value="P:negative regulation of signal transduction"/>
    <property type="evidence" value="ECO:0007669"/>
    <property type="project" value="UniProtKB-KW"/>
</dbReference>
<evidence type="ECO:0000256" key="1">
    <source>
        <dbReference type="ARBA" id="ARBA00022700"/>
    </source>
</evidence>
<dbReference type="SMART" id="SM00315">
    <property type="entry name" value="RGS"/>
    <property type="match status" value="1"/>
</dbReference>
<dbReference type="Gene3D" id="1.10.167.10">
    <property type="entry name" value="Regulator of G-protein Signalling 4, domain 2"/>
    <property type="match status" value="1"/>
</dbReference>
<evidence type="ECO:0000259" key="3">
    <source>
        <dbReference type="SMART" id="SM00315"/>
    </source>
</evidence>
<dbReference type="FunFam" id="1.10.167.10:FF:000001">
    <property type="entry name" value="Putative regulator of g-protein signaling 12"/>
    <property type="match status" value="1"/>
</dbReference>
<dbReference type="WBParaSite" id="SRDH1_51890.1">
    <property type="protein sequence ID" value="SRDH1_51890.1"/>
    <property type="gene ID" value="SRDH1_51890"/>
</dbReference>
<feature type="compositionally biased region" description="Basic and acidic residues" evidence="2">
    <location>
        <begin position="225"/>
        <end position="235"/>
    </location>
</feature>
<dbReference type="GO" id="GO:0005737">
    <property type="term" value="C:cytoplasm"/>
    <property type="evidence" value="ECO:0007669"/>
    <property type="project" value="TreeGrafter"/>
</dbReference>
<dbReference type="GO" id="GO:0008277">
    <property type="term" value="P:regulation of G protein-coupled receptor signaling pathway"/>
    <property type="evidence" value="ECO:0007669"/>
    <property type="project" value="InterPro"/>
</dbReference>
<sequence length="693" mass="79292">MNDKSELNSIDLRTNKKTSFRSYRNLSTCLPDKNTSRNIIQDSVNVNCCNDEKYQLPYVQMSKSSESIASTKQENNSYNMLETEKKSDETTSTTITTTINNNNNSNPSTIIGVPNIKRNILRRQQCTVEQFKISENITSQYVSANNLKMGKTLQTEHAKDQQASSSSPTPIQQTVNDTATVTNSGQLSRSGFLRHPLRKAMTYVKPQSESFVSVKSASRRLHHTSTIEKPDDSKFRSSSKSSSRNSLYSNIKHFDLSTKTSVLTNECLQMNDHSNRSVIQEVYTGDSYNSTIPKQVIKNDIERKTKQKDIRYLNDLITNILPRSFSNAFKRPVGKCKSASPTTVNDHHIEKLIDSFRFDNFESESQHSEKSASDFLTTNESSPVLNYHNVPTRSQLQQWEKSFDKLLADTDGLSQFHHFLRSEYSEENIEFWLICELYKHLPQEDLGEESRRIYRLYLAPHSPHEVNLDSETRNQTIANISNPTNESFALAQQTIQGLMNKDSYQRFLRSSFYFELKQLVWHTYPQNEEPTKSESNIIDTVMSDNQTQYFLSRDPVTDNTSSPCSEEEHVKEFRRSSPAAYSNTIFPKQTAISHETNLESDIQSSKTISSPLLDCTVSSLFHKDIEDDEELSLHENIIEHRTPNQTNDNLSVHELPNSVHTEAAPHSPKLCYTGYTLSNTDCYKLKQNIRAEL</sequence>
<protein>
    <recommendedName>
        <fullName evidence="3">RGS domain-containing protein</fullName>
    </recommendedName>
</protein>
<dbReference type="PRINTS" id="PR01301">
    <property type="entry name" value="RGSPROTEIN"/>
</dbReference>
<dbReference type="AlphaFoldDB" id="A0AA85FI58"/>
<feature type="compositionally biased region" description="Low complexity" evidence="2">
    <location>
        <begin position="236"/>
        <end position="245"/>
    </location>
</feature>
<dbReference type="SUPFAM" id="SSF48097">
    <property type="entry name" value="Regulator of G-protein signaling, RGS"/>
    <property type="match status" value="1"/>
</dbReference>
<accession>A0AA85FI58</accession>
<keyword evidence="4" id="KW-1185">Reference proteome</keyword>
<name>A0AA85FI58_9TREM</name>
<dbReference type="PANTHER" id="PTHR45746">
    <property type="entry name" value="LP21163P"/>
    <property type="match status" value="1"/>
</dbReference>